<organism evidence="5 6">
    <name type="scientific">Kitasatospora griseola</name>
    <name type="common">Streptomyces griseolosporeus</name>
    <dbReference type="NCBI Taxonomy" id="2064"/>
    <lineage>
        <taxon>Bacteria</taxon>
        <taxon>Bacillati</taxon>
        <taxon>Actinomycetota</taxon>
        <taxon>Actinomycetes</taxon>
        <taxon>Kitasatosporales</taxon>
        <taxon>Streptomycetaceae</taxon>
        <taxon>Kitasatospora</taxon>
    </lineage>
</organism>
<dbReference type="InterPro" id="IPR036388">
    <property type="entry name" value="WH-like_DNA-bd_sf"/>
</dbReference>
<evidence type="ECO:0000256" key="2">
    <source>
        <dbReference type="ARBA" id="ARBA00022840"/>
    </source>
</evidence>
<dbReference type="GO" id="GO:0004016">
    <property type="term" value="F:adenylate cyclase activity"/>
    <property type="evidence" value="ECO:0007669"/>
    <property type="project" value="TreeGrafter"/>
</dbReference>
<dbReference type="PATRIC" id="fig|2064.6.peg.3768"/>
<evidence type="ECO:0000259" key="4">
    <source>
        <dbReference type="PROSITE" id="PS50043"/>
    </source>
</evidence>
<name>A0A0D0PSX2_KITGR</name>
<dbReference type="Pfam" id="PF13191">
    <property type="entry name" value="AAA_16"/>
    <property type="match status" value="1"/>
</dbReference>
<dbReference type="InterPro" id="IPR016032">
    <property type="entry name" value="Sig_transdc_resp-reg_C-effctor"/>
</dbReference>
<evidence type="ECO:0000313" key="6">
    <source>
        <dbReference type="Proteomes" id="UP000032066"/>
    </source>
</evidence>
<evidence type="ECO:0000256" key="3">
    <source>
        <dbReference type="SAM" id="MobiDB-lite"/>
    </source>
</evidence>
<feature type="region of interest" description="Disordered" evidence="3">
    <location>
        <begin position="1"/>
        <end position="33"/>
    </location>
</feature>
<dbReference type="GO" id="GO:0005737">
    <property type="term" value="C:cytoplasm"/>
    <property type="evidence" value="ECO:0007669"/>
    <property type="project" value="TreeGrafter"/>
</dbReference>
<dbReference type="PROSITE" id="PS50043">
    <property type="entry name" value="HTH_LUXR_2"/>
    <property type="match status" value="1"/>
</dbReference>
<dbReference type="InterPro" id="IPR003593">
    <property type="entry name" value="AAA+_ATPase"/>
</dbReference>
<comment type="caution">
    <text evidence="5">The sequence shown here is derived from an EMBL/GenBank/DDBJ whole genome shotgun (WGS) entry which is preliminary data.</text>
</comment>
<dbReference type="Pfam" id="PF00196">
    <property type="entry name" value="GerE"/>
    <property type="match status" value="1"/>
</dbReference>
<keyword evidence="1" id="KW-0547">Nucleotide-binding</keyword>
<dbReference type="GO" id="GO:0003677">
    <property type="term" value="F:DNA binding"/>
    <property type="evidence" value="ECO:0007669"/>
    <property type="project" value="InterPro"/>
</dbReference>
<keyword evidence="6" id="KW-1185">Reference proteome</keyword>
<dbReference type="AlphaFoldDB" id="A0A0D0PSX2"/>
<feature type="domain" description="HTH luxR-type" evidence="4">
    <location>
        <begin position="870"/>
        <end position="936"/>
    </location>
</feature>
<accession>A0A0D0PSX2</accession>
<dbReference type="PANTHER" id="PTHR16305">
    <property type="entry name" value="TESTICULAR SOLUBLE ADENYLYL CYCLASE"/>
    <property type="match status" value="1"/>
</dbReference>
<feature type="compositionally biased region" description="Low complexity" evidence="3">
    <location>
        <begin position="21"/>
        <end position="33"/>
    </location>
</feature>
<reference evidence="5 6" key="1">
    <citation type="submission" date="2015-02" db="EMBL/GenBank/DDBJ databases">
        <title>Draft genome sequence of Kitasatospora griseola MF730-N6, a bafilomycin, terpentecin and satosporin producer.</title>
        <authorList>
            <person name="Arens J.C."/>
            <person name="Haltli B."/>
            <person name="Kerr R.G."/>
        </authorList>
    </citation>
    <scope>NUCLEOTIDE SEQUENCE [LARGE SCALE GENOMIC DNA]</scope>
    <source>
        <strain evidence="5 6">MF730-N6</strain>
    </source>
</reference>
<sequence length="936" mass="98153">MTPSRNPVEGGTLTAMTGILPGPAGPASSTAGPAEPALVDRAHLLADIRSTLAATGGVLLHGPAGIGKTALLDALAQEADAAGEPVLRSSPTAAEADLPHLALIDLLGETLPALAEELPSHLRQALECALLHRAPQPGAATDPLAVRVAVLETLRRLAQRGPVLVLLDDTQWLDAASRQVIAFAARRLTDRRIRFAVTERTEHADAAPTMAALCPPTARDLPVGPLGERGTGALLRERLGLRLSGLTLSRVHAVSGGNPYYALELGRSLTADGSESALATDPARPLDVPDRLRALVSARLAELPDAARAALTVLAAARTGTGLPDTVTEPLAAARRHGIVRQTPTGTPQFSHPLIAEVVLADATPAALRDAHRLLAALTADAVEQVRHQALAAEHPDPQLAARLTRAADTALTRGAPGTAAELLRHAAHHTPDPDTAGRRLLAAARNAAAAGLPDLARACGERLTIAPAADLRVHARLLLTRLLGPDHPGAEALLAAAADDTGGHPALTAAVHQERAVRALHRGDRAEGFAELETAEKHADHADNPDLLVELLALRAPITLLTDPAHGRALLERGCRLAAGRPPTAAAVLCREGLAVAALRSGDTPRALAEVESLRTEIEAAGRTEDLANVLYIAASVLERAGRSTEAYAAGRAAHDLRERIEPTPGPARVLGGAAELNGGTAERAAQLLDSAIRAAEDGHDNEWLAYAHGLRGRAALLLGNLPTAVHHLTRCQLLLRHLQFNDPSVFLVDADLAEALALSGRPDDAAATLADARDRAGRLGRDVVLLGLHRAEAHLTALTDPRRAADTLRALLPAAHPYPLELARAHLALGTLERRARRRAAARAALQDAHARYAAAGCLPWLRHVETALASLDALEADPTPTQQQILGLIRTGATNREIAATLHLSVKAVEANLTRLFRQYGVRGRAELAKYQE</sequence>
<dbReference type="Gene3D" id="3.40.50.300">
    <property type="entry name" value="P-loop containing nucleotide triphosphate hydrolases"/>
    <property type="match status" value="1"/>
</dbReference>
<dbReference type="SUPFAM" id="SSF46894">
    <property type="entry name" value="C-terminal effector domain of the bipartite response regulators"/>
    <property type="match status" value="1"/>
</dbReference>
<evidence type="ECO:0000256" key="1">
    <source>
        <dbReference type="ARBA" id="ARBA00022741"/>
    </source>
</evidence>
<keyword evidence="2" id="KW-0067">ATP-binding</keyword>
<dbReference type="InterPro" id="IPR041664">
    <property type="entry name" value="AAA_16"/>
</dbReference>
<gene>
    <name evidence="5" type="ORF">TR51_17565</name>
</gene>
<dbReference type="Gene3D" id="1.25.40.10">
    <property type="entry name" value="Tetratricopeptide repeat domain"/>
    <property type="match status" value="1"/>
</dbReference>
<dbReference type="GO" id="GO:0005524">
    <property type="term" value="F:ATP binding"/>
    <property type="evidence" value="ECO:0007669"/>
    <property type="project" value="UniProtKB-KW"/>
</dbReference>
<dbReference type="GO" id="GO:0006355">
    <property type="term" value="P:regulation of DNA-templated transcription"/>
    <property type="evidence" value="ECO:0007669"/>
    <property type="project" value="InterPro"/>
</dbReference>
<dbReference type="PANTHER" id="PTHR16305:SF35">
    <property type="entry name" value="TRANSCRIPTIONAL ACTIVATOR DOMAIN"/>
    <property type="match status" value="1"/>
</dbReference>
<dbReference type="SUPFAM" id="SSF52540">
    <property type="entry name" value="P-loop containing nucleoside triphosphate hydrolases"/>
    <property type="match status" value="1"/>
</dbReference>
<evidence type="ECO:0000313" key="5">
    <source>
        <dbReference type="EMBL" id="KIQ65624.1"/>
    </source>
</evidence>
<dbReference type="Gene3D" id="1.10.10.10">
    <property type="entry name" value="Winged helix-like DNA-binding domain superfamily/Winged helix DNA-binding domain"/>
    <property type="match status" value="1"/>
</dbReference>
<dbReference type="SMART" id="SM00421">
    <property type="entry name" value="HTH_LUXR"/>
    <property type="match status" value="1"/>
</dbReference>
<dbReference type="SUPFAM" id="SSF48452">
    <property type="entry name" value="TPR-like"/>
    <property type="match status" value="1"/>
</dbReference>
<protein>
    <recommendedName>
        <fullName evidence="4">HTH luxR-type domain-containing protein</fullName>
    </recommendedName>
</protein>
<dbReference type="InterPro" id="IPR000792">
    <property type="entry name" value="Tscrpt_reg_LuxR_C"/>
</dbReference>
<dbReference type="STRING" id="2064.TR51_17565"/>
<dbReference type="InterPro" id="IPR011990">
    <property type="entry name" value="TPR-like_helical_dom_sf"/>
</dbReference>
<dbReference type="InterPro" id="IPR027417">
    <property type="entry name" value="P-loop_NTPase"/>
</dbReference>
<dbReference type="SMART" id="SM00382">
    <property type="entry name" value="AAA"/>
    <property type="match status" value="1"/>
</dbReference>
<dbReference type="EMBL" id="JXZB01000002">
    <property type="protein sequence ID" value="KIQ65624.1"/>
    <property type="molecule type" value="Genomic_DNA"/>
</dbReference>
<proteinExistence type="predicted"/>
<dbReference type="Proteomes" id="UP000032066">
    <property type="component" value="Unassembled WGS sequence"/>
</dbReference>
<dbReference type="CDD" id="cd06170">
    <property type="entry name" value="LuxR_C_like"/>
    <property type="match status" value="1"/>
</dbReference>